<comment type="similarity">
    <text evidence="1">Belongs to the peptidase M43B family.</text>
</comment>
<keyword evidence="3" id="KW-0479">Metal-binding</keyword>
<dbReference type="OrthoDB" id="6278496at2"/>
<dbReference type="AlphaFoldDB" id="A0A3S3SGX9"/>
<accession>A0A3S3SGX9</accession>
<proteinExistence type="inferred from homology"/>
<keyword evidence="2" id="KW-0645">Protease</keyword>
<dbReference type="GO" id="GO:0046872">
    <property type="term" value="F:metal ion binding"/>
    <property type="evidence" value="ECO:0007669"/>
    <property type="project" value="UniProtKB-KW"/>
</dbReference>
<evidence type="ECO:0000256" key="5">
    <source>
        <dbReference type="ARBA" id="ARBA00022801"/>
    </source>
</evidence>
<dbReference type="InterPro" id="IPR013783">
    <property type="entry name" value="Ig-like_fold"/>
</dbReference>
<dbReference type="PANTHER" id="PTHR47466:SF1">
    <property type="entry name" value="METALLOPROTEASE MEP1 (AFU_ORTHOLOGUE AFUA_1G07730)-RELATED"/>
    <property type="match status" value="1"/>
</dbReference>
<evidence type="ECO:0000259" key="10">
    <source>
        <dbReference type="Pfam" id="PF05572"/>
    </source>
</evidence>
<dbReference type="InterPro" id="IPR008754">
    <property type="entry name" value="Peptidase_M43"/>
</dbReference>
<dbReference type="PANTHER" id="PTHR47466">
    <property type="match status" value="1"/>
</dbReference>
<evidence type="ECO:0000256" key="9">
    <source>
        <dbReference type="SAM" id="SignalP"/>
    </source>
</evidence>
<organism evidence="12 13">
    <name type="scientific">Flavobacterium cerinum</name>
    <dbReference type="NCBI Taxonomy" id="2502784"/>
    <lineage>
        <taxon>Bacteria</taxon>
        <taxon>Pseudomonadati</taxon>
        <taxon>Bacteroidota</taxon>
        <taxon>Flavobacteriia</taxon>
        <taxon>Flavobacteriales</taxon>
        <taxon>Flavobacteriaceae</taxon>
        <taxon>Flavobacterium</taxon>
    </lineage>
</organism>
<dbReference type="Gene3D" id="3.40.390.10">
    <property type="entry name" value="Collagenase (Catalytic Domain)"/>
    <property type="match status" value="1"/>
</dbReference>
<dbReference type="GO" id="GO:0006508">
    <property type="term" value="P:proteolysis"/>
    <property type="evidence" value="ECO:0007669"/>
    <property type="project" value="UniProtKB-KW"/>
</dbReference>
<protein>
    <submittedName>
        <fullName evidence="12">T9SS type A sorting domain-containing protein</fullName>
    </submittedName>
</protein>
<dbReference type="EMBL" id="SBII01000001">
    <property type="protein sequence ID" value="RWX03545.1"/>
    <property type="molecule type" value="Genomic_DNA"/>
</dbReference>
<name>A0A3S3SGX9_9FLAO</name>
<evidence type="ECO:0000256" key="4">
    <source>
        <dbReference type="ARBA" id="ARBA00022729"/>
    </source>
</evidence>
<sequence length="681" mass="74536">MKMNTTLKTGLVVFASCFSLAAHAQQTPSESKKFGKPFITASKYCGTVEYEKQLRENNPKRAENAAFEQWLAPKVAEVKAKRLQKNGQGTNQVVTIPVVFHVIHNGDAVGENENLSEERILSQIRVLNEDYRRAAGTPGFNSNPVGADMEIEFCLAKRTPEGLPSNGIVRYNFGDDNGWLQNEVELIKPQTQWDPSKYLNIWVVQEIVTPGGWLSGYAQFPTSSGLQGIDEVEGLTFTANTDGVAIGARFVGSEDYAPEGPFEETRNMGRVATHEIGHFFGLRHIWGDSDSCDTATDFCDDTPTALHSNYFCLPNLDSCPDNLGLDMIQNYMDYTPDDCLNIFTQNQKDRMLAVLANSPRRKTLATANSCTPGTATLNNEGGIYLLPFKTNCGNAFSPVFSLRNNGSNAITSAVINYKIDNAAPTTYTWTGTLAAGEDTRIELPQLAVQQGSHTFTITLTTVNGQADTIAANNTRINEFTFSPVPQGSIYETETITVTVQTDAAASEVSWLLMDSNQTVIAQGIYEDNPAGVLDVREIPVGENSCYVFLIIDAGMDGIPGGHYSVKTSNGTTILDKDGDDIQYIDYVQFATNIVLSNKDIEKTLNNIKLYPNPANSILNITVSDNNMPEGYTVYNSLGQVMDSGAITTTTQSLNIAGYANGVYFVKLAKDDHSKTLQFIKY</sequence>
<dbReference type="Proteomes" id="UP000287527">
    <property type="component" value="Unassembled WGS sequence"/>
</dbReference>
<dbReference type="GO" id="GO:0008237">
    <property type="term" value="F:metallopeptidase activity"/>
    <property type="evidence" value="ECO:0007669"/>
    <property type="project" value="UniProtKB-KW"/>
</dbReference>
<evidence type="ECO:0000256" key="2">
    <source>
        <dbReference type="ARBA" id="ARBA00022670"/>
    </source>
</evidence>
<dbReference type="Pfam" id="PF05572">
    <property type="entry name" value="Peptidase_M43"/>
    <property type="match status" value="1"/>
</dbReference>
<feature type="signal peptide" evidence="9">
    <location>
        <begin position="1"/>
        <end position="24"/>
    </location>
</feature>
<evidence type="ECO:0000256" key="1">
    <source>
        <dbReference type="ARBA" id="ARBA00008721"/>
    </source>
</evidence>
<keyword evidence="13" id="KW-1185">Reference proteome</keyword>
<evidence type="ECO:0000313" key="12">
    <source>
        <dbReference type="EMBL" id="RWX03545.1"/>
    </source>
</evidence>
<dbReference type="CDD" id="cd04275">
    <property type="entry name" value="ZnMc_pappalysin_like"/>
    <property type="match status" value="1"/>
</dbReference>
<evidence type="ECO:0000256" key="7">
    <source>
        <dbReference type="ARBA" id="ARBA00023049"/>
    </source>
</evidence>
<evidence type="ECO:0000313" key="13">
    <source>
        <dbReference type="Proteomes" id="UP000287527"/>
    </source>
</evidence>
<evidence type="ECO:0000256" key="3">
    <source>
        <dbReference type="ARBA" id="ARBA00022723"/>
    </source>
</evidence>
<evidence type="ECO:0000256" key="8">
    <source>
        <dbReference type="ARBA" id="ARBA00023157"/>
    </source>
</evidence>
<gene>
    <name evidence="12" type="ORF">EPI11_01035</name>
</gene>
<keyword evidence="8" id="KW-1015">Disulfide bond</keyword>
<dbReference type="SUPFAM" id="SSF55486">
    <property type="entry name" value="Metalloproteases ('zincins'), catalytic domain"/>
    <property type="match status" value="1"/>
</dbReference>
<evidence type="ECO:0000256" key="6">
    <source>
        <dbReference type="ARBA" id="ARBA00022833"/>
    </source>
</evidence>
<comment type="caution">
    <text evidence="12">The sequence shown here is derived from an EMBL/GenBank/DDBJ whole genome shotgun (WGS) entry which is preliminary data.</text>
</comment>
<keyword evidence="5" id="KW-0378">Hydrolase</keyword>
<dbReference type="Gene3D" id="2.60.40.10">
    <property type="entry name" value="Immunoglobulins"/>
    <property type="match status" value="1"/>
</dbReference>
<dbReference type="Pfam" id="PF18962">
    <property type="entry name" value="Por_Secre_tail"/>
    <property type="match status" value="1"/>
</dbReference>
<dbReference type="InterPro" id="IPR026444">
    <property type="entry name" value="Secre_tail"/>
</dbReference>
<feature type="chain" id="PRO_5018536788" evidence="9">
    <location>
        <begin position="25"/>
        <end position="681"/>
    </location>
</feature>
<evidence type="ECO:0000259" key="11">
    <source>
        <dbReference type="Pfam" id="PF18962"/>
    </source>
</evidence>
<dbReference type="InterPro" id="IPR024079">
    <property type="entry name" value="MetalloPept_cat_dom_sf"/>
</dbReference>
<dbReference type="NCBIfam" id="TIGR04183">
    <property type="entry name" value="Por_Secre_tail"/>
    <property type="match status" value="1"/>
</dbReference>
<keyword evidence="4 9" id="KW-0732">Signal</keyword>
<keyword evidence="6" id="KW-0862">Zinc</keyword>
<keyword evidence="7" id="KW-0482">Metalloprotease</keyword>
<reference evidence="12 13" key="1">
    <citation type="submission" date="2019-01" db="EMBL/GenBank/DDBJ databases">
        <title>Flavobacterium sp. nov.,isolated from freshwater.</title>
        <authorList>
            <person name="Zhang R."/>
            <person name="Du Z.-J."/>
        </authorList>
    </citation>
    <scope>NUCLEOTIDE SEQUENCE [LARGE SCALE GENOMIC DNA]</scope>
    <source>
        <strain evidence="12 13">1E403</strain>
    </source>
</reference>
<feature type="domain" description="Peptidase M43 pregnancy-associated plasma-A" evidence="10">
    <location>
        <begin position="191"/>
        <end position="356"/>
    </location>
</feature>
<feature type="domain" description="Secretion system C-terminal sorting" evidence="11">
    <location>
        <begin position="609"/>
        <end position="675"/>
    </location>
</feature>
<dbReference type="RefSeq" id="WP_128388101.1">
    <property type="nucleotide sequence ID" value="NZ_SBII01000001.1"/>
</dbReference>